<feature type="compositionally biased region" description="Basic and acidic residues" evidence="1">
    <location>
        <begin position="63"/>
        <end position="73"/>
    </location>
</feature>
<accession>A0ABU6FBE4</accession>
<keyword evidence="2" id="KW-0472">Membrane</keyword>
<evidence type="ECO:0000256" key="2">
    <source>
        <dbReference type="SAM" id="Phobius"/>
    </source>
</evidence>
<keyword evidence="4" id="KW-1185">Reference proteome</keyword>
<evidence type="ECO:0000256" key="1">
    <source>
        <dbReference type="SAM" id="MobiDB-lite"/>
    </source>
</evidence>
<organism evidence="3 4">
    <name type="scientific">Streptomyces endophyticus</name>
    <dbReference type="NCBI Taxonomy" id="714166"/>
    <lineage>
        <taxon>Bacteria</taxon>
        <taxon>Bacillati</taxon>
        <taxon>Actinomycetota</taxon>
        <taxon>Actinomycetes</taxon>
        <taxon>Kitasatosporales</taxon>
        <taxon>Streptomycetaceae</taxon>
        <taxon>Streptomyces</taxon>
    </lineage>
</organism>
<name>A0ABU6FBE4_9ACTN</name>
<proteinExistence type="predicted"/>
<dbReference type="InterPro" id="IPR021741">
    <property type="entry name" value="DUF3311"/>
</dbReference>
<gene>
    <name evidence="3" type="ORF">OKJ99_25185</name>
</gene>
<feature type="transmembrane region" description="Helical" evidence="2">
    <location>
        <begin position="34"/>
        <end position="56"/>
    </location>
</feature>
<feature type="compositionally biased region" description="Low complexity" evidence="1">
    <location>
        <begin position="74"/>
        <end position="88"/>
    </location>
</feature>
<dbReference type="RefSeq" id="WP_326019732.1">
    <property type="nucleotide sequence ID" value="NZ_JAOZYC010000136.1"/>
</dbReference>
<protein>
    <submittedName>
        <fullName evidence="3">DUF3311 domain-containing protein</fullName>
    </submittedName>
</protein>
<dbReference type="Pfam" id="PF11755">
    <property type="entry name" value="DUF3311"/>
    <property type="match status" value="1"/>
</dbReference>
<comment type="caution">
    <text evidence="3">The sequence shown here is derived from an EMBL/GenBank/DDBJ whole genome shotgun (WGS) entry which is preliminary data.</text>
</comment>
<evidence type="ECO:0000313" key="4">
    <source>
        <dbReference type="Proteomes" id="UP001354931"/>
    </source>
</evidence>
<dbReference type="Proteomes" id="UP001354931">
    <property type="component" value="Unassembled WGS sequence"/>
</dbReference>
<evidence type="ECO:0000313" key="3">
    <source>
        <dbReference type="EMBL" id="MEB8340798.1"/>
    </source>
</evidence>
<dbReference type="EMBL" id="JAOZYC010000136">
    <property type="protein sequence ID" value="MEB8340798.1"/>
    <property type="molecule type" value="Genomic_DNA"/>
</dbReference>
<sequence>MSRRWILYLLSAVPVAGSLIVVNTEQPYVLGLPMVVFWAALWVLLTTVVMTVVYFLDPANREPDEPADEHGEFAGDAAPSATADGAAR</sequence>
<reference evidence="3 4" key="1">
    <citation type="submission" date="2022-10" db="EMBL/GenBank/DDBJ databases">
        <authorList>
            <person name="Xie J."/>
            <person name="Shen N."/>
        </authorList>
    </citation>
    <scope>NUCLEOTIDE SEQUENCE [LARGE SCALE GENOMIC DNA]</scope>
    <source>
        <strain evidence="3 4">YIM65594</strain>
    </source>
</reference>
<keyword evidence="2" id="KW-1133">Transmembrane helix</keyword>
<keyword evidence="2" id="KW-0812">Transmembrane</keyword>
<feature type="region of interest" description="Disordered" evidence="1">
    <location>
        <begin position="63"/>
        <end position="88"/>
    </location>
</feature>